<keyword evidence="4" id="KW-1185">Reference proteome</keyword>
<evidence type="ECO:0000313" key="3">
    <source>
        <dbReference type="EMBL" id="MBK1826840.1"/>
    </source>
</evidence>
<dbReference type="InterPro" id="IPR056818">
    <property type="entry name" value="GlmU/GlgC-like_hexapep"/>
</dbReference>
<dbReference type="Pfam" id="PF24894">
    <property type="entry name" value="Hexapep_GlmU"/>
    <property type="match status" value="1"/>
</dbReference>
<dbReference type="InterPro" id="IPR029044">
    <property type="entry name" value="Nucleotide-diphossugar_trans"/>
</dbReference>
<dbReference type="Gene3D" id="2.160.10.10">
    <property type="entry name" value="Hexapeptide repeat proteins"/>
    <property type="match status" value="1"/>
</dbReference>
<gene>
    <name evidence="3" type="ORF">JIN81_07405</name>
</gene>
<comment type="caution">
    <text evidence="3">The sequence shown here is derived from an EMBL/GenBank/DDBJ whole genome shotgun (WGS) entry which is preliminary data.</text>
</comment>
<name>A0A934RAB4_9BACT</name>
<dbReference type="PANTHER" id="PTHR22572">
    <property type="entry name" value="SUGAR-1-PHOSPHATE GUANYL TRANSFERASE"/>
    <property type="match status" value="1"/>
</dbReference>
<evidence type="ECO:0000313" key="4">
    <source>
        <dbReference type="Proteomes" id="UP000658278"/>
    </source>
</evidence>
<dbReference type="GO" id="GO:0016740">
    <property type="term" value="F:transferase activity"/>
    <property type="evidence" value="ECO:0007669"/>
    <property type="project" value="UniProtKB-KW"/>
</dbReference>
<keyword evidence="3" id="KW-0808">Transferase</keyword>
<dbReference type="AlphaFoldDB" id="A0A934RAB4"/>
<dbReference type="Gene3D" id="3.90.550.10">
    <property type="entry name" value="Spore Coat Polysaccharide Biosynthesis Protein SpsA, Chain A"/>
    <property type="match status" value="1"/>
</dbReference>
<dbReference type="EMBL" id="JAENII010000004">
    <property type="protein sequence ID" value="MBK1826840.1"/>
    <property type="molecule type" value="Genomic_DNA"/>
</dbReference>
<dbReference type="Pfam" id="PF00483">
    <property type="entry name" value="NTP_transferase"/>
    <property type="match status" value="1"/>
</dbReference>
<feature type="domain" description="Nucleotidyl transferase" evidence="1">
    <location>
        <begin position="6"/>
        <end position="249"/>
    </location>
</feature>
<evidence type="ECO:0000259" key="1">
    <source>
        <dbReference type="Pfam" id="PF00483"/>
    </source>
</evidence>
<dbReference type="InterPro" id="IPR050486">
    <property type="entry name" value="Mannose-1P_guanyltransferase"/>
</dbReference>
<sequence>MRVIQKAFMLGAGLGTRLRPLTERLPKPLVPLFHRPLVEWGMVACRELGVREFAINTHHLPEAWQAKDRGLGIGDWRESELVGANGERGMVGSWEDCPVHLFHEAELLETGGGIKNIASWIGDDDVLVHNGDIYSSMPLGRLIEAHEASDHIATLALRSEGVAKHIAHVDGRVTDIRRMLGHADGSHVFSGLYCFSPELLEFLPEGEKVSVIPAFLELIKLGKLGCVVIDDGIWFDLGDPASYLTAHRELGLADPVHVDAVIAAGAQVERSVIGPRATIADGAVVRDSVVWPGADVGADESLVGEVRM</sequence>
<dbReference type="RefSeq" id="WP_200278174.1">
    <property type="nucleotide sequence ID" value="NZ_JAENII010000004.1"/>
</dbReference>
<dbReference type="InterPro" id="IPR005835">
    <property type="entry name" value="NTP_transferase_dom"/>
</dbReference>
<dbReference type="Proteomes" id="UP000658278">
    <property type="component" value="Unassembled WGS sequence"/>
</dbReference>
<dbReference type="SUPFAM" id="SSF53448">
    <property type="entry name" value="Nucleotide-diphospho-sugar transferases"/>
    <property type="match status" value="1"/>
</dbReference>
<reference evidence="3" key="1">
    <citation type="submission" date="2021-01" db="EMBL/GenBank/DDBJ databases">
        <title>Modified the classification status of verrucomicrobia.</title>
        <authorList>
            <person name="Feng X."/>
        </authorList>
    </citation>
    <scope>NUCLEOTIDE SEQUENCE</scope>
    <source>
        <strain evidence="3">KCTC 22201</strain>
    </source>
</reference>
<organism evidence="3 4">
    <name type="scientific">Haloferula rosea</name>
    <dbReference type="NCBI Taxonomy" id="490093"/>
    <lineage>
        <taxon>Bacteria</taxon>
        <taxon>Pseudomonadati</taxon>
        <taxon>Verrucomicrobiota</taxon>
        <taxon>Verrucomicrobiia</taxon>
        <taxon>Verrucomicrobiales</taxon>
        <taxon>Verrucomicrobiaceae</taxon>
        <taxon>Haloferula</taxon>
    </lineage>
</organism>
<protein>
    <submittedName>
        <fullName evidence="3">NTP transferase domain-containing protein</fullName>
    </submittedName>
</protein>
<feature type="domain" description="Glucose-1-phosphate adenylyltransferase/Bifunctional protein GlmU-like C-terminal hexapeptide" evidence="2">
    <location>
        <begin position="259"/>
        <end position="299"/>
    </location>
</feature>
<accession>A0A934RAB4</accession>
<proteinExistence type="predicted"/>
<evidence type="ECO:0000259" key="2">
    <source>
        <dbReference type="Pfam" id="PF24894"/>
    </source>
</evidence>